<dbReference type="PANTHER" id="PTHR47582:SF1">
    <property type="entry name" value="P450, PUTATIVE (EUROFUNG)-RELATED"/>
    <property type="match status" value="1"/>
</dbReference>
<evidence type="ECO:0000313" key="8">
    <source>
        <dbReference type="EMBL" id="KAF4624220.1"/>
    </source>
</evidence>
<evidence type="ECO:0008006" key="10">
    <source>
        <dbReference type="Google" id="ProtNLM"/>
    </source>
</evidence>
<dbReference type="AlphaFoldDB" id="A0A8H4R8P5"/>
<keyword evidence="7" id="KW-0812">Transmembrane</keyword>
<evidence type="ECO:0000256" key="5">
    <source>
        <dbReference type="PIRSR" id="PIRSR602403-1"/>
    </source>
</evidence>
<dbReference type="InterPro" id="IPR017972">
    <property type="entry name" value="Cyt_P450_CS"/>
</dbReference>
<dbReference type="GO" id="GO:0016705">
    <property type="term" value="F:oxidoreductase activity, acting on paired donors, with incorporation or reduction of molecular oxygen"/>
    <property type="evidence" value="ECO:0007669"/>
    <property type="project" value="InterPro"/>
</dbReference>
<comment type="caution">
    <text evidence="8">The sequence shown here is derived from an EMBL/GenBank/DDBJ whole genome shotgun (WGS) entry which is preliminary data.</text>
</comment>
<evidence type="ECO:0000313" key="9">
    <source>
        <dbReference type="Proteomes" id="UP000566819"/>
    </source>
</evidence>
<dbReference type="EMBL" id="JAAMPI010001730">
    <property type="protein sequence ID" value="KAF4624220.1"/>
    <property type="molecule type" value="Genomic_DNA"/>
</dbReference>
<dbReference type="GO" id="GO:0005506">
    <property type="term" value="F:iron ion binding"/>
    <property type="evidence" value="ECO:0007669"/>
    <property type="project" value="InterPro"/>
</dbReference>
<dbReference type="GO" id="GO:0004497">
    <property type="term" value="F:monooxygenase activity"/>
    <property type="evidence" value="ECO:0007669"/>
    <property type="project" value="UniProtKB-KW"/>
</dbReference>
<evidence type="ECO:0000256" key="3">
    <source>
        <dbReference type="ARBA" id="ARBA00022723"/>
    </source>
</evidence>
<dbReference type="InterPro" id="IPR053007">
    <property type="entry name" value="CYP450_monoxygenase_sec-met"/>
</dbReference>
<dbReference type="GO" id="GO:0020037">
    <property type="term" value="F:heme binding"/>
    <property type="evidence" value="ECO:0007669"/>
    <property type="project" value="InterPro"/>
</dbReference>
<feature type="transmembrane region" description="Helical" evidence="7">
    <location>
        <begin position="35"/>
        <end position="54"/>
    </location>
</feature>
<dbReference type="InterPro" id="IPR002403">
    <property type="entry name" value="Cyt_P450_E_grp-IV"/>
</dbReference>
<keyword evidence="6" id="KW-0503">Monooxygenase</keyword>
<dbReference type="Pfam" id="PF00067">
    <property type="entry name" value="p450"/>
    <property type="match status" value="1"/>
</dbReference>
<comment type="cofactor">
    <cofactor evidence="1 5">
        <name>heme</name>
        <dbReference type="ChEBI" id="CHEBI:30413"/>
    </cofactor>
</comment>
<dbReference type="PROSITE" id="PS00086">
    <property type="entry name" value="CYTOCHROME_P450"/>
    <property type="match status" value="1"/>
</dbReference>
<accession>A0A8H4R8P5</accession>
<evidence type="ECO:0000256" key="2">
    <source>
        <dbReference type="ARBA" id="ARBA00010617"/>
    </source>
</evidence>
<comment type="similarity">
    <text evidence="2 6">Belongs to the cytochrome P450 family.</text>
</comment>
<proteinExistence type="inferred from homology"/>
<keyword evidence="5 6" id="KW-0349">Heme</keyword>
<feature type="transmembrane region" description="Helical" evidence="7">
    <location>
        <begin position="5"/>
        <end position="23"/>
    </location>
</feature>
<dbReference type="Proteomes" id="UP000566819">
    <property type="component" value="Unassembled WGS sequence"/>
</dbReference>
<feature type="binding site" description="axial binding residue" evidence="5">
    <location>
        <position position="431"/>
    </location>
    <ligand>
        <name>heme</name>
        <dbReference type="ChEBI" id="CHEBI:30413"/>
    </ligand>
    <ligandPart>
        <name>Fe</name>
        <dbReference type="ChEBI" id="CHEBI:18248"/>
    </ligandPart>
</feature>
<evidence type="ECO:0000256" key="1">
    <source>
        <dbReference type="ARBA" id="ARBA00001971"/>
    </source>
</evidence>
<gene>
    <name evidence="8" type="ORF">G7Y89_g13951</name>
</gene>
<sequence length="513" mass="57786">MSNSVIVTALGGIAATYIFFWAVLHLTQNNSEPPLVSSSIPFISPILGMIRWSMDFYPHMRERHQDLPIYTLRIPGVRLYVINSLDLIPVVQRQWRTLIFAPIQVKAAQAAMGAGKDAIDILKHDMVTEHGFINGMVKVTHPTMSKGPALNALNTKAFKIFDKALKQFEGPTTVNMFEWIGKKIMLATTDAVYGPFNPMRDAQNLEAWHKYHPALMFMMLDILPQKIFFKTAVEGREHLIRSFAKYYADGSYRQGSAYIQQFVGHCIDQKIPEDDIPKLLLGTVFNNVANTIPAAFWVIYRIFSDPVVLKDCRNEVSQAVYDNQDGTSTIDLSFILNSCPILLSTYQEVFRYHGIANLVRVVSEDYMLDNKYLIKKGGLIMMSARAQHTNSAVWGENVGEFYHKRFIKQQSTGRNLNPVAFRGFGGGATLCPGRHFAASEILLLATLLLLRCDIRPTNVTWVLPPTAKSSQAEAVEQPDYDIEIEFVPRNEASNKMWKIAFSGDRDAGLLVPK</sequence>
<evidence type="ECO:0000256" key="6">
    <source>
        <dbReference type="RuleBase" id="RU000461"/>
    </source>
</evidence>
<name>A0A8H4R8P5_9HELO</name>
<dbReference type="InterPro" id="IPR036396">
    <property type="entry name" value="Cyt_P450_sf"/>
</dbReference>
<dbReference type="CDD" id="cd11040">
    <property type="entry name" value="CYP7_CYP8-like"/>
    <property type="match status" value="1"/>
</dbReference>
<keyword evidence="6" id="KW-0560">Oxidoreductase</keyword>
<keyword evidence="9" id="KW-1185">Reference proteome</keyword>
<dbReference type="OrthoDB" id="3366823at2759"/>
<dbReference type="SUPFAM" id="SSF48264">
    <property type="entry name" value="Cytochrome P450"/>
    <property type="match status" value="1"/>
</dbReference>
<evidence type="ECO:0000256" key="7">
    <source>
        <dbReference type="SAM" id="Phobius"/>
    </source>
</evidence>
<organism evidence="8 9">
    <name type="scientific">Cudoniella acicularis</name>
    <dbReference type="NCBI Taxonomy" id="354080"/>
    <lineage>
        <taxon>Eukaryota</taxon>
        <taxon>Fungi</taxon>
        <taxon>Dikarya</taxon>
        <taxon>Ascomycota</taxon>
        <taxon>Pezizomycotina</taxon>
        <taxon>Leotiomycetes</taxon>
        <taxon>Helotiales</taxon>
        <taxon>Tricladiaceae</taxon>
        <taxon>Cudoniella</taxon>
    </lineage>
</organism>
<dbReference type="PRINTS" id="PR00465">
    <property type="entry name" value="EP450IV"/>
</dbReference>
<evidence type="ECO:0000256" key="4">
    <source>
        <dbReference type="ARBA" id="ARBA00023004"/>
    </source>
</evidence>
<dbReference type="Gene3D" id="1.10.630.10">
    <property type="entry name" value="Cytochrome P450"/>
    <property type="match status" value="1"/>
</dbReference>
<keyword evidence="4 5" id="KW-0408">Iron</keyword>
<protein>
    <recommendedName>
        <fullName evidence="10">Cytochrome P450</fullName>
    </recommendedName>
</protein>
<keyword evidence="7" id="KW-0472">Membrane</keyword>
<dbReference type="PANTHER" id="PTHR47582">
    <property type="entry name" value="P450, PUTATIVE (EUROFUNG)-RELATED"/>
    <property type="match status" value="1"/>
</dbReference>
<keyword evidence="7" id="KW-1133">Transmembrane helix</keyword>
<dbReference type="InterPro" id="IPR001128">
    <property type="entry name" value="Cyt_P450"/>
</dbReference>
<keyword evidence="3 5" id="KW-0479">Metal-binding</keyword>
<reference evidence="8 9" key="1">
    <citation type="submission" date="2020-03" db="EMBL/GenBank/DDBJ databases">
        <title>Draft Genome Sequence of Cudoniella acicularis.</title>
        <authorList>
            <person name="Buettner E."/>
            <person name="Kellner H."/>
        </authorList>
    </citation>
    <scope>NUCLEOTIDE SEQUENCE [LARGE SCALE GENOMIC DNA]</scope>
    <source>
        <strain evidence="8 9">DSM 108380</strain>
    </source>
</reference>